<keyword evidence="2" id="KW-0812">Transmembrane</keyword>
<dbReference type="Proteomes" id="UP000184050">
    <property type="component" value="Unassembled WGS sequence"/>
</dbReference>
<evidence type="ECO:0000256" key="2">
    <source>
        <dbReference type="SAM" id="Phobius"/>
    </source>
</evidence>
<keyword evidence="2" id="KW-0472">Membrane</keyword>
<dbReference type="InterPro" id="IPR047589">
    <property type="entry name" value="DUF11_rpt"/>
</dbReference>
<feature type="domain" description="DUF7507" evidence="3">
    <location>
        <begin position="197"/>
        <end position="268"/>
    </location>
</feature>
<dbReference type="Pfam" id="PF24346">
    <property type="entry name" value="DUF7507"/>
    <property type="match status" value="2"/>
</dbReference>
<dbReference type="PANTHER" id="PTHR34819">
    <property type="entry name" value="LARGE CYSTEINE-RICH PERIPLASMIC PROTEIN OMCB"/>
    <property type="match status" value="1"/>
</dbReference>
<keyword evidence="5" id="KW-1185">Reference proteome</keyword>
<gene>
    <name evidence="4" type="ORF">SAMN05444280_102226</name>
</gene>
<feature type="region of interest" description="Disordered" evidence="1">
    <location>
        <begin position="175"/>
        <end position="198"/>
    </location>
</feature>
<feature type="non-terminal residue" evidence="4">
    <location>
        <position position="268"/>
    </location>
</feature>
<evidence type="ECO:0000259" key="3">
    <source>
        <dbReference type="Pfam" id="PF24346"/>
    </source>
</evidence>
<dbReference type="NCBIfam" id="TIGR01451">
    <property type="entry name" value="B_ant_repeat"/>
    <property type="match status" value="2"/>
</dbReference>
<sequence>METHSTGKCTSGVNAYLQSGLGFLKFVFFRFNITINSFNMWLMVIFLFTFLLPARGGIKKELVLNYDAQVAQLTVTKTATMINSTVPDPFAFTDVGDEITYEITIENSGTDDIYTLSVADAGATNGPTYQSGDANANDTLEVGEAWIYSSSYEVIQADVDAGFYTNTANVTGNYTDGNGDLQSMSDSDSETVTGSQQPALSITKTASPATFNSAGEEIIYTIEVENTGNVELTSVSVTDPLTGLNENISNMLPGATENYTSTYFITQA</sequence>
<dbReference type="AlphaFoldDB" id="A0A1M6BHF1"/>
<organism evidence="4 5">
    <name type="scientific">Tangfeifania diversioriginum</name>
    <dbReference type="NCBI Taxonomy" id="1168035"/>
    <lineage>
        <taxon>Bacteria</taxon>
        <taxon>Pseudomonadati</taxon>
        <taxon>Bacteroidota</taxon>
        <taxon>Bacteroidia</taxon>
        <taxon>Marinilabiliales</taxon>
        <taxon>Prolixibacteraceae</taxon>
        <taxon>Tangfeifania</taxon>
    </lineage>
</organism>
<dbReference type="STRING" id="1168035.SAMN05444280_102226"/>
<proteinExistence type="predicted"/>
<feature type="domain" description="DUF7507" evidence="3">
    <location>
        <begin position="73"/>
        <end position="177"/>
    </location>
</feature>
<evidence type="ECO:0000313" key="5">
    <source>
        <dbReference type="Proteomes" id="UP000184050"/>
    </source>
</evidence>
<keyword evidence="2" id="KW-1133">Transmembrane helix</keyword>
<reference evidence="4 5" key="1">
    <citation type="submission" date="2016-11" db="EMBL/GenBank/DDBJ databases">
        <authorList>
            <person name="Jaros S."/>
            <person name="Januszkiewicz K."/>
            <person name="Wedrychowicz H."/>
        </authorList>
    </citation>
    <scope>NUCLEOTIDE SEQUENCE [LARGE SCALE GENOMIC DNA]</scope>
    <source>
        <strain evidence="4 5">DSM 27063</strain>
    </source>
</reference>
<name>A0A1M6BHF1_9BACT</name>
<protein>
    <submittedName>
        <fullName evidence="4">Conserved repeat domain-containing protein</fullName>
    </submittedName>
</protein>
<dbReference type="InterPro" id="IPR051172">
    <property type="entry name" value="Chlamydia_OmcB"/>
</dbReference>
<evidence type="ECO:0000313" key="4">
    <source>
        <dbReference type="EMBL" id="SHI48152.1"/>
    </source>
</evidence>
<dbReference type="PANTHER" id="PTHR34819:SF3">
    <property type="entry name" value="CELL SURFACE PROTEIN"/>
    <property type="match status" value="1"/>
</dbReference>
<accession>A0A1M6BHF1</accession>
<dbReference type="OrthoDB" id="9805017at2"/>
<dbReference type="InterPro" id="IPR055354">
    <property type="entry name" value="DUF7507"/>
</dbReference>
<dbReference type="EMBL" id="FQZE01000002">
    <property type="protein sequence ID" value="SHI48152.1"/>
    <property type="molecule type" value="Genomic_DNA"/>
</dbReference>
<feature type="transmembrane region" description="Helical" evidence="2">
    <location>
        <begin position="27"/>
        <end position="52"/>
    </location>
</feature>
<evidence type="ECO:0000256" key="1">
    <source>
        <dbReference type="SAM" id="MobiDB-lite"/>
    </source>
</evidence>